<name>A0AB34PDD6_9XANT</name>
<gene>
    <name evidence="1" type="ORF">NC00_01190</name>
</gene>
<evidence type="ECO:0000313" key="2">
    <source>
        <dbReference type="Proteomes" id="UP000029879"/>
    </source>
</evidence>
<protein>
    <submittedName>
        <fullName evidence="1">Uncharacterized protein</fullName>
    </submittedName>
</protein>
<evidence type="ECO:0000313" key="1">
    <source>
        <dbReference type="EMBL" id="KGK59567.1"/>
    </source>
</evidence>
<dbReference type="AlphaFoldDB" id="A0AB34PDD6"/>
<reference evidence="1 2" key="1">
    <citation type="submission" date="2014-10" db="EMBL/GenBank/DDBJ databases">
        <title>Genome sequence of a Xanthomonas strain that is pathogenic on beans.</title>
        <authorList>
            <person name="Aritua V."/>
            <person name="Sapp M."/>
            <person name="Harrison J."/>
            <person name="Smith J."/>
            <person name="Studholme D."/>
        </authorList>
    </citation>
    <scope>NUCLEOTIDE SEQUENCE [LARGE SCALE GENOMIC DNA]</scope>
    <source>
        <strain evidence="1 2">Nyagatare</strain>
    </source>
</reference>
<accession>A0AB34PDD6</accession>
<dbReference type="EMBL" id="JRQI01000004">
    <property type="protein sequence ID" value="KGK59567.1"/>
    <property type="molecule type" value="Genomic_DNA"/>
</dbReference>
<proteinExistence type="predicted"/>
<comment type="caution">
    <text evidence="1">The sequence shown here is derived from an EMBL/GenBank/DDBJ whole genome shotgun (WGS) entry which is preliminary data.</text>
</comment>
<organism evidence="1 2">
    <name type="scientific">Xanthomonas cannabis pv. phaseoli</name>
    <dbReference type="NCBI Taxonomy" id="1885902"/>
    <lineage>
        <taxon>Bacteria</taxon>
        <taxon>Pseudomonadati</taxon>
        <taxon>Pseudomonadota</taxon>
        <taxon>Gammaproteobacteria</taxon>
        <taxon>Lysobacterales</taxon>
        <taxon>Lysobacteraceae</taxon>
        <taxon>Xanthomonas</taxon>
    </lineage>
</organism>
<dbReference type="Proteomes" id="UP000029879">
    <property type="component" value="Unassembled WGS sequence"/>
</dbReference>
<sequence>MRCCVDEKEIDFDALGRLASLNVAVAFALAASIREHDDPRGAAFDVMSAMEEQVADTIAKLRGMLSQEDQARLDHGARHNTLAIGKIVDGFLTNMGAPPRESE</sequence>